<dbReference type="PROSITE" id="PS50105">
    <property type="entry name" value="SAM_DOMAIN"/>
    <property type="match status" value="1"/>
</dbReference>
<dbReference type="EMBL" id="GEEE01017836">
    <property type="protein sequence ID" value="JAP45389.1"/>
    <property type="molecule type" value="Transcribed_RNA"/>
</dbReference>
<feature type="compositionally biased region" description="Pro residues" evidence="1">
    <location>
        <begin position="1119"/>
        <end position="1128"/>
    </location>
</feature>
<feature type="compositionally biased region" description="Low complexity" evidence="1">
    <location>
        <begin position="490"/>
        <end position="502"/>
    </location>
</feature>
<dbReference type="SUPFAM" id="SSF47769">
    <property type="entry name" value="SAM/Pointed domain"/>
    <property type="match status" value="1"/>
</dbReference>
<accession>A0A0X3P0G0</accession>
<evidence type="ECO:0000256" key="1">
    <source>
        <dbReference type="SAM" id="MobiDB-lite"/>
    </source>
</evidence>
<feature type="region of interest" description="Disordered" evidence="1">
    <location>
        <begin position="1040"/>
        <end position="1064"/>
    </location>
</feature>
<evidence type="ECO:0000259" key="2">
    <source>
        <dbReference type="PROSITE" id="PS50105"/>
    </source>
</evidence>
<feature type="compositionally biased region" description="Polar residues" evidence="1">
    <location>
        <begin position="1231"/>
        <end position="1255"/>
    </location>
</feature>
<feature type="region of interest" description="Disordered" evidence="1">
    <location>
        <begin position="1405"/>
        <end position="1427"/>
    </location>
</feature>
<dbReference type="GO" id="GO:0035102">
    <property type="term" value="C:PRC1 complex"/>
    <property type="evidence" value="ECO:0007669"/>
    <property type="project" value="TreeGrafter"/>
</dbReference>
<organism evidence="3">
    <name type="scientific">Schistocephalus solidus</name>
    <name type="common">Tapeworm</name>
    <dbReference type="NCBI Taxonomy" id="70667"/>
    <lineage>
        <taxon>Eukaryota</taxon>
        <taxon>Metazoa</taxon>
        <taxon>Spiralia</taxon>
        <taxon>Lophotrochozoa</taxon>
        <taxon>Platyhelminthes</taxon>
        <taxon>Cestoda</taxon>
        <taxon>Eucestoda</taxon>
        <taxon>Diphyllobothriidea</taxon>
        <taxon>Diphyllobothriidae</taxon>
        <taxon>Schistocephalus</taxon>
    </lineage>
</organism>
<dbReference type="Pfam" id="PF00536">
    <property type="entry name" value="SAM_1"/>
    <property type="match status" value="1"/>
</dbReference>
<feature type="region of interest" description="Disordered" evidence="1">
    <location>
        <begin position="1451"/>
        <end position="1516"/>
    </location>
</feature>
<feature type="region of interest" description="Disordered" evidence="1">
    <location>
        <begin position="460"/>
        <end position="504"/>
    </location>
</feature>
<feature type="region of interest" description="Disordered" evidence="1">
    <location>
        <begin position="706"/>
        <end position="725"/>
    </location>
</feature>
<feature type="compositionally biased region" description="Low complexity" evidence="1">
    <location>
        <begin position="1375"/>
        <end position="1388"/>
    </location>
</feature>
<dbReference type="SMART" id="SM00454">
    <property type="entry name" value="SAM"/>
    <property type="match status" value="1"/>
</dbReference>
<reference evidence="3" key="1">
    <citation type="submission" date="2016-01" db="EMBL/GenBank/DDBJ databases">
        <title>Reference transcriptome for the parasite Schistocephalus solidus: insights into the molecular evolution of parasitism.</title>
        <authorList>
            <person name="Hebert F.O."/>
            <person name="Grambauer S."/>
            <person name="Barber I."/>
            <person name="Landry C.R."/>
            <person name="Aubin-Horth N."/>
        </authorList>
    </citation>
    <scope>NUCLEOTIDE SEQUENCE</scope>
</reference>
<feature type="domain" description="SAM" evidence="2">
    <location>
        <begin position="1521"/>
        <end position="1586"/>
    </location>
</feature>
<dbReference type="PANTHER" id="PTHR12247">
    <property type="entry name" value="POLYCOMB GROUP PROTEIN"/>
    <property type="match status" value="1"/>
</dbReference>
<dbReference type="PANTHER" id="PTHR12247:SF138">
    <property type="entry name" value="POLYHOMEOTIC DISTAL, ISOFORM A-RELATED"/>
    <property type="match status" value="1"/>
</dbReference>
<feature type="region of interest" description="Disordered" evidence="1">
    <location>
        <begin position="1229"/>
        <end position="1388"/>
    </location>
</feature>
<dbReference type="GO" id="GO:0045892">
    <property type="term" value="P:negative regulation of DNA-templated transcription"/>
    <property type="evidence" value="ECO:0007669"/>
    <property type="project" value="TreeGrafter"/>
</dbReference>
<dbReference type="Gene3D" id="1.10.150.50">
    <property type="entry name" value="Transcription Factor, Ets-1"/>
    <property type="match status" value="1"/>
</dbReference>
<feature type="region of interest" description="Disordered" evidence="1">
    <location>
        <begin position="674"/>
        <end position="697"/>
    </location>
</feature>
<feature type="compositionally biased region" description="Polar residues" evidence="1">
    <location>
        <begin position="300"/>
        <end position="310"/>
    </location>
</feature>
<feature type="compositionally biased region" description="Pro residues" evidence="1">
    <location>
        <begin position="1506"/>
        <end position="1516"/>
    </location>
</feature>
<protein>
    <submittedName>
        <fullName evidence="3">Polyhomeotic-proximal chromatin protein</fullName>
    </submittedName>
</protein>
<sequence>FSAPIAVCGSIAQAISEVDQASMEKLASSTERFRRLNESDKEFTQRESSDTELQAKADALPQRLALQVDDFLLKEHPESQISPPVEAVCSVSAITSHHLALSLTATGPLVNNIQPKSPPSLSAVQTDTTIAMGPVSVSPPLPPKTSSLSLDPPPLSEASIDPKEVSEVQLETIVSARSDPPDRPKHTVEDVETGEELAVVPMVDGSKEVVVTSLLTPASLDDVDEEDRPLTVDLSTTVEPITDEESPQKKLQLDMVDAQKSLSQSPLSAKPPASTLASPDATSTTSPKVTAADIVPVSARNGSTPGTTSGKSKEKTEGSGTYASPRPQKPIRPLVARQPNFHQIRVNSHDHNSSDAANRRAFASDLLPANTADMLTSTPAVLPSNGIPIRPGEAKFSASSPTATAVHSQSGANATAATFSSCLPLPSLCQFLPNNSTLTIRLQAPPFALHHPPSLAASACPPGAGTIGGPTQLPGQSATQYHHQPPPPQFFAQPPNNQPHNPTTVQLLPFMAAAGATAGPGGPFSHPVNSPRPPPPFHLFNMAAPPHILSTSGVLVQPPGGPSSGFHITPMSSLGPNGARSLFTPVSMSAFPPGLTSIPSGPQLLPPPPGAATSFGLSSAARLPNIPPPPPLVPAPELSQVFSLPTAMTTTTTVAAPNDNSNYLHASNIPFSSSQARVSGSSADPLPPPPPVSLGTGALTLQADMPVGAGSSASDHATSTSSNCENSQVVVSLPTVTTSFSSSQLNAACPFVKQPMTSTFSELGLCATNIQVPSSICSGVGSGTDCSGVLVQPPPPPPFSARPGFPVTTSQPPYKSELGGSIPTNIGQPPPFDPWYPLPEPPPLVGAPIPNSIGPDDSVCFNPCSSLSLDGGLAPSMVLVSRQSEMPLPTTSSQPVSVNQSINSTGTALNRGSANTATVLSIGRRWRPSMRHNTNSNVPMPVTSVSLDTPRTISTLVSQPSTCSTTNQLCVEPVTLNASLKSSAGNHCRPLLSVADVDCRLPKLPKTASCSDTDSMTAAATRVAFAVAKQCQSSPKPFRALKKSQLTAQPPPPHSSATLPLSCPPEQSVPSLSCSVTAASISPPKPLEPATPSISQAAPTSPAGCPSSTLSSPGNVPVSLPPPRPLPTALPHKTSTTTCLQDRRHSPTSSSSPPPHISPSCHPMTAVSSAAAPAAASVDLRGDPASPQPQRRIITHLIDGHVLYESNMPFPVRNAMAVVEAALRQMDIKPTATNRPTSVSAEAKLSSSPPSNCRRTVTGGGDFPSSPARHRSQRSQERTPPSPRPEGAAFAASAVSTIEATNQRKRRSTAPTRLSTADELPTNPGAAVVDRSSVGVTVSADELGQRPLDGRVADGGERKPKRQAETSSALTKAKSPASLQSLPLSSPLMTTGPAPLSVSVPSAAVGGLRSPLPPSSVPEELRTKPPPLLASSVQTAGLKLTIHSVYDSTHANNKERRCSGATNKSDVPHLLPSPITQESGRLPTRLPGAFTSGGGGGSTVTTSLRPPAPSAPPPPGRIRNWSVTDVAGFVTSTPGCAPYADAFLNNEIDGEALLLLAENQFIQPPISMKIGPALKLAARLETLRTNSAYS</sequence>
<feature type="region of interest" description="Disordered" evidence="1">
    <location>
        <begin position="1077"/>
        <end position="1168"/>
    </location>
</feature>
<dbReference type="InterPro" id="IPR013761">
    <property type="entry name" value="SAM/pointed_sf"/>
</dbReference>
<dbReference type="CDD" id="cd09509">
    <property type="entry name" value="SAM_Polycomb"/>
    <property type="match status" value="1"/>
</dbReference>
<feature type="compositionally biased region" description="Low complexity" evidence="1">
    <location>
        <begin position="708"/>
        <end position="722"/>
    </location>
</feature>
<feature type="compositionally biased region" description="Polar residues" evidence="1">
    <location>
        <begin position="275"/>
        <end position="288"/>
    </location>
</feature>
<dbReference type="GO" id="GO:0042393">
    <property type="term" value="F:histone binding"/>
    <property type="evidence" value="ECO:0007669"/>
    <property type="project" value="TreeGrafter"/>
</dbReference>
<dbReference type="GO" id="GO:0003682">
    <property type="term" value="F:chromatin binding"/>
    <property type="evidence" value="ECO:0007669"/>
    <property type="project" value="TreeGrafter"/>
</dbReference>
<evidence type="ECO:0000313" key="3">
    <source>
        <dbReference type="EMBL" id="JAP45389.1"/>
    </source>
</evidence>
<feature type="region of interest" description="Disordered" evidence="1">
    <location>
        <begin position="224"/>
        <end position="332"/>
    </location>
</feature>
<dbReference type="InterPro" id="IPR001660">
    <property type="entry name" value="SAM"/>
</dbReference>
<feature type="compositionally biased region" description="Basic and acidic residues" evidence="1">
    <location>
        <begin position="1348"/>
        <end position="1364"/>
    </location>
</feature>
<feature type="non-terminal residue" evidence="3">
    <location>
        <position position="1"/>
    </location>
</feature>
<proteinExistence type="predicted"/>
<feature type="compositionally biased region" description="Low complexity" evidence="1">
    <location>
        <begin position="1158"/>
        <end position="1168"/>
    </location>
</feature>
<dbReference type="InterPro" id="IPR050548">
    <property type="entry name" value="PcG_chromatin_remod_factors"/>
</dbReference>
<name>A0A0X3P0G0_SCHSO</name>
<feature type="region of interest" description="Disordered" evidence="1">
    <location>
        <begin position="887"/>
        <end position="910"/>
    </location>
</feature>
<gene>
    <name evidence="3" type="primary">PHP</name>
    <name evidence="3" type="ORF">TR144058</name>
</gene>